<evidence type="ECO:0008006" key="3">
    <source>
        <dbReference type="Google" id="ProtNLM"/>
    </source>
</evidence>
<sequence>MLRTLTDLLPAGDLAGKDGRGSAKEGSSAPYASVVFDDGGGAARISLSLGRIDPGGESAASMVACPSKALVDFDECRQETLSDGSRYLFVQGYVHDRDRGAKQWRSTLLTPAGVLIDASEYNAPEEKGAAVTRADPPLTPARMKSLVTADEWDPIAAAYQAEAGAPPEEGAGGPGGPSGEKTVAALTGLLPSGLAVTDRGGEPGYAYVVVDDGKGASFVQINVQPGMSDLAGDFAGGTTLPDGTLLRETQDGDPDQKGGAGSVGWTVDTLRPDGLRVVIMAFNAPAQGRDASRAEPALTMAQLKGIVLDPVWTGLG</sequence>
<name>A0ABS2URR2_9ACTN</name>
<evidence type="ECO:0000313" key="2">
    <source>
        <dbReference type="Proteomes" id="UP000664109"/>
    </source>
</evidence>
<reference evidence="1 2" key="1">
    <citation type="journal article" date="2016" name="Arch. Microbiol.">
        <title>Streptomyces zhihengii sp. nov., isolated from rhizospheric soil of Psammosilene tunicoides.</title>
        <authorList>
            <person name="Huang M.J."/>
            <person name="Fei J.J."/>
            <person name="Salam N."/>
            <person name="Kim C.J."/>
            <person name="Hozzein W.N."/>
            <person name="Xiao M."/>
            <person name="Huang H.Q."/>
            <person name="Li W.J."/>
        </authorList>
    </citation>
    <scope>NUCLEOTIDE SEQUENCE [LARGE SCALE GENOMIC DNA]</scope>
    <source>
        <strain evidence="1 2">YIM T102</strain>
    </source>
</reference>
<evidence type="ECO:0000313" key="1">
    <source>
        <dbReference type="EMBL" id="MBM9620210.1"/>
    </source>
</evidence>
<dbReference type="EMBL" id="JAFEJA010000001">
    <property type="protein sequence ID" value="MBM9620210.1"/>
    <property type="molecule type" value="Genomic_DNA"/>
</dbReference>
<proteinExistence type="predicted"/>
<comment type="caution">
    <text evidence="1">The sequence shown here is derived from an EMBL/GenBank/DDBJ whole genome shotgun (WGS) entry which is preliminary data.</text>
</comment>
<dbReference type="Proteomes" id="UP000664109">
    <property type="component" value="Unassembled WGS sequence"/>
</dbReference>
<protein>
    <recommendedName>
        <fullName evidence="3">Lipoprotein</fullName>
    </recommendedName>
</protein>
<keyword evidence="2" id="KW-1185">Reference proteome</keyword>
<accession>A0ABS2URR2</accession>
<organism evidence="1 2">
    <name type="scientific">Streptomyces zhihengii</name>
    <dbReference type="NCBI Taxonomy" id="1818004"/>
    <lineage>
        <taxon>Bacteria</taxon>
        <taxon>Bacillati</taxon>
        <taxon>Actinomycetota</taxon>
        <taxon>Actinomycetes</taxon>
        <taxon>Kitasatosporales</taxon>
        <taxon>Streptomycetaceae</taxon>
        <taxon>Streptomyces</taxon>
    </lineage>
</organism>
<gene>
    <name evidence="1" type="ORF">JE024_15975</name>
</gene>